<dbReference type="InterPro" id="IPR010419">
    <property type="entry name" value="CO_DH_gsu"/>
</dbReference>
<dbReference type="AlphaFoldDB" id="A0A852VSQ4"/>
<keyword evidence="2" id="KW-1133">Transmembrane helix</keyword>
<feature type="transmembrane region" description="Helical" evidence="2">
    <location>
        <begin position="273"/>
        <end position="291"/>
    </location>
</feature>
<feature type="compositionally biased region" description="Low complexity" evidence="1">
    <location>
        <begin position="210"/>
        <end position="249"/>
    </location>
</feature>
<dbReference type="PANTHER" id="PTHR38588:SF1">
    <property type="entry name" value="BLL0334 PROTEIN"/>
    <property type="match status" value="1"/>
</dbReference>
<name>A0A852VSQ4_9MICO</name>
<sequence length="310" mass="30125">MDLEHQFTVSAPIDTAWATMMDIEGVAECFPGATLTSADGDSFEGTVKVKLGPIAMVYKGSGAFAERDDSAHRAVIEAKGRDKRGNGTAGATVTMSMTESGSDTSVTVVTDLNVTGKPAQFGRGVMQDVSDKLLGQFVDCLATKVAGPAAQESAAPAAETPASADTPSGGSAADAGAGAAPATSSDSGTDSGVAAAPAAAAMPAAAVTGAAASSGRPPESASPAQPASTGAAAPASGSGSRASTGSAGARSGGGSSDSLDLGAAVMPAILRSYAPYAAVGVAGLVLGWLLGRGRRRRRAAARCCCRKGGA</sequence>
<keyword evidence="2" id="KW-0472">Membrane</keyword>
<dbReference type="Proteomes" id="UP000554054">
    <property type="component" value="Unassembled WGS sequence"/>
</dbReference>
<evidence type="ECO:0000256" key="2">
    <source>
        <dbReference type="SAM" id="Phobius"/>
    </source>
</evidence>
<keyword evidence="2" id="KW-0812">Transmembrane</keyword>
<comment type="caution">
    <text evidence="3">The sequence shown here is derived from an EMBL/GenBank/DDBJ whole genome shotgun (WGS) entry which is preliminary data.</text>
</comment>
<evidence type="ECO:0000313" key="3">
    <source>
        <dbReference type="EMBL" id="NYF97713.1"/>
    </source>
</evidence>
<dbReference type="RefSeq" id="WP_185990600.1">
    <property type="nucleotide sequence ID" value="NZ_JACCAE010000001.1"/>
</dbReference>
<dbReference type="EMBL" id="JACCAE010000001">
    <property type="protein sequence ID" value="NYF97713.1"/>
    <property type="molecule type" value="Genomic_DNA"/>
</dbReference>
<protein>
    <submittedName>
        <fullName evidence="3">Carbon monoxide dehydrogenase subunit G</fullName>
    </submittedName>
</protein>
<accession>A0A852VSQ4</accession>
<proteinExistence type="predicted"/>
<dbReference type="InterPro" id="IPR023393">
    <property type="entry name" value="START-like_dom_sf"/>
</dbReference>
<dbReference type="PANTHER" id="PTHR38588">
    <property type="entry name" value="BLL0334 PROTEIN"/>
    <property type="match status" value="1"/>
</dbReference>
<reference evidence="3 4" key="1">
    <citation type="submission" date="2020-07" db="EMBL/GenBank/DDBJ databases">
        <title>Sequencing the genomes of 1000 actinobacteria strains.</title>
        <authorList>
            <person name="Klenk H.-P."/>
        </authorList>
    </citation>
    <scope>NUCLEOTIDE SEQUENCE [LARGE SCALE GENOMIC DNA]</scope>
    <source>
        <strain evidence="3 4">DSM 26154</strain>
    </source>
</reference>
<dbReference type="SUPFAM" id="SSF55961">
    <property type="entry name" value="Bet v1-like"/>
    <property type="match status" value="1"/>
</dbReference>
<gene>
    <name evidence="3" type="ORF">BJY20_001105</name>
</gene>
<dbReference type="Pfam" id="PF06240">
    <property type="entry name" value="COXG"/>
    <property type="match status" value="1"/>
</dbReference>
<dbReference type="CDD" id="cd07823">
    <property type="entry name" value="SRPBCC_5"/>
    <property type="match status" value="1"/>
</dbReference>
<evidence type="ECO:0000256" key="1">
    <source>
        <dbReference type="SAM" id="MobiDB-lite"/>
    </source>
</evidence>
<dbReference type="Gene3D" id="3.30.530.20">
    <property type="match status" value="1"/>
</dbReference>
<organism evidence="3 4">
    <name type="scientific">Janibacter cremeus</name>
    <dbReference type="NCBI Taxonomy" id="1285192"/>
    <lineage>
        <taxon>Bacteria</taxon>
        <taxon>Bacillati</taxon>
        <taxon>Actinomycetota</taxon>
        <taxon>Actinomycetes</taxon>
        <taxon>Micrococcales</taxon>
        <taxon>Intrasporangiaceae</taxon>
        <taxon>Janibacter</taxon>
    </lineage>
</organism>
<keyword evidence="4" id="KW-1185">Reference proteome</keyword>
<feature type="region of interest" description="Disordered" evidence="1">
    <location>
        <begin position="210"/>
        <end position="256"/>
    </location>
</feature>
<feature type="region of interest" description="Disordered" evidence="1">
    <location>
        <begin position="152"/>
        <end position="193"/>
    </location>
</feature>
<evidence type="ECO:0000313" key="4">
    <source>
        <dbReference type="Proteomes" id="UP000554054"/>
    </source>
</evidence>